<accession>A0A1Y2EUC4</accession>
<keyword evidence="7" id="KW-1185">Reference proteome</keyword>
<dbReference type="Pfam" id="PF04493">
    <property type="entry name" value="Endonuclease_5"/>
    <property type="match status" value="1"/>
</dbReference>
<keyword evidence="3" id="KW-0540">Nuclease</keyword>
<dbReference type="InterPro" id="IPR007581">
    <property type="entry name" value="Endonuclease-V"/>
</dbReference>
<comment type="caution">
    <text evidence="6">The sequence shown here is derived from an EMBL/GenBank/DDBJ whole genome shotgun (WGS) entry which is preliminary data.</text>
</comment>
<dbReference type="STRING" id="1754190.A0A1Y2EUC4"/>
<dbReference type="PANTHER" id="PTHR28511:SF1">
    <property type="entry name" value="ENDONUCLEASE V"/>
    <property type="match status" value="1"/>
</dbReference>
<dbReference type="OrthoDB" id="20018at2759"/>
<evidence type="ECO:0000256" key="2">
    <source>
        <dbReference type="ARBA" id="ARBA00022490"/>
    </source>
</evidence>
<keyword evidence="5" id="KW-0378">Hydrolase</keyword>
<dbReference type="EMBL" id="MCOG01000027">
    <property type="protein sequence ID" value="ORY74884.1"/>
    <property type="molecule type" value="Genomic_DNA"/>
</dbReference>
<dbReference type="PANTHER" id="PTHR28511">
    <property type="entry name" value="ENDONUCLEASE V"/>
    <property type="match status" value="1"/>
</dbReference>
<dbReference type="GO" id="GO:0003727">
    <property type="term" value="F:single-stranded RNA binding"/>
    <property type="evidence" value="ECO:0007669"/>
    <property type="project" value="TreeGrafter"/>
</dbReference>
<organism evidence="6 7">
    <name type="scientific">Neocallimastix californiae</name>
    <dbReference type="NCBI Taxonomy" id="1754190"/>
    <lineage>
        <taxon>Eukaryota</taxon>
        <taxon>Fungi</taxon>
        <taxon>Fungi incertae sedis</taxon>
        <taxon>Chytridiomycota</taxon>
        <taxon>Chytridiomycota incertae sedis</taxon>
        <taxon>Neocallimastigomycetes</taxon>
        <taxon>Neocallimastigales</taxon>
        <taxon>Neocallimastigaceae</taxon>
        <taxon>Neocallimastix</taxon>
    </lineage>
</organism>
<evidence type="ECO:0000256" key="3">
    <source>
        <dbReference type="ARBA" id="ARBA00022722"/>
    </source>
</evidence>
<evidence type="ECO:0000256" key="1">
    <source>
        <dbReference type="ARBA" id="ARBA00004496"/>
    </source>
</evidence>
<dbReference type="Proteomes" id="UP000193920">
    <property type="component" value="Unassembled WGS sequence"/>
</dbReference>
<dbReference type="AlphaFoldDB" id="A0A1Y2EUC4"/>
<dbReference type="GO" id="GO:0016891">
    <property type="term" value="F:RNA endonuclease activity producing 5'-phosphomonoesters, hydrolytic mechanism"/>
    <property type="evidence" value="ECO:0007669"/>
    <property type="project" value="TreeGrafter"/>
</dbReference>
<dbReference type="CDD" id="cd06559">
    <property type="entry name" value="Endonuclease_V"/>
    <property type="match status" value="1"/>
</dbReference>
<dbReference type="Gene3D" id="3.30.2170.10">
    <property type="entry name" value="archaeoglobus fulgidus dsm 4304 superfamily"/>
    <property type="match status" value="1"/>
</dbReference>
<dbReference type="GO" id="GO:0005737">
    <property type="term" value="C:cytoplasm"/>
    <property type="evidence" value="ECO:0007669"/>
    <property type="project" value="UniProtKB-SubCell"/>
</dbReference>
<gene>
    <name evidence="6" type="ORF">LY90DRAFT_377909</name>
</gene>
<dbReference type="GO" id="GO:0005730">
    <property type="term" value="C:nucleolus"/>
    <property type="evidence" value="ECO:0007669"/>
    <property type="project" value="TreeGrafter"/>
</dbReference>
<name>A0A1Y2EUC4_9FUNG</name>
<evidence type="ECO:0000256" key="5">
    <source>
        <dbReference type="ARBA" id="ARBA00022801"/>
    </source>
</evidence>
<dbReference type="GO" id="GO:0006281">
    <property type="term" value="P:DNA repair"/>
    <property type="evidence" value="ECO:0007669"/>
    <property type="project" value="InterPro"/>
</dbReference>
<sequence length="263" mass="29907">MDTGTIKIKKKLILKNEISFNPETLENLKRIGGVDISFFKEDPNKAVASLIVLDYPSYNVIYEDYELVPLTLPYIAGFLAFREVPAIEKLYKKLVEKDKNNKESKLPQVILVDGNGYLHPRQFGFACHLGVTINVPTIGVGKNFLVIEDGDEMTMDYVKNKWKTETLPQHKDRQPLIGKSNTLYGYAVKSNETTTNPIFVSVGHKIDINTAINIVLKTCVNRVPEPIRQADIRSRKCVREILESNKKGKKEINTKMKKKIKIN</sequence>
<evidence type="ECO:0000313" key="6">
    <source>
        <dbReference type="EMBL" id="ORY74884.1"/>
    </source>
</evidence>
<evidence type="ECO:0000313" key="7">
    <source>
        <dbReference type="Proteomes" id="UP000193920"/>
    </source>
</evidence>
<evidence type="ECO:0000256" key="4">
    <source>
        <dbReference type="ARBA" id="ARBA00022759"/>
    </source>
</evidence>
<reference evidence="6 7" key="1">
    <citation type="submission" date="2016-08" db="EMBL/GenBank/DDBJ databases">
        <title>A Parts List for Fungal Cellulosomes Revealed by Comparative Genomics.</title>
        <authorList>
            <consortium name="DOE Joint Genome Institute"/>
            <person name="Haitjema C.H."/>
            <person name="Gilmore S.P."/>
            <person name="Henske J.K."/>
            <person name="Solomon K.V."/>
            <person name="De Groot R."/>
            <person name="Kuo A."/>
            <person name="Mondo S.J."/>
            <person name="Salamov A.A."/>
            <person name="Labutti K."/>
            <person name="Zhao Z."/>
            <person name="Chiniquy J."/>
            <person name="Barry K."/>
            <person name="Brewer H.M."/>
            <person name="Purvine S.O."/>
            <person name="Wright A.T."/>
            <person name="Boxma B."/>
            <person name="Van Alen T."/>
            <person name="Hackstein J.H."/>
            <person name="Baker S.E."/>
            <person name="Grigoriev I.V."/>
            <person name="O'Malley M.A."/>
        </authorList>
    </citation>
    <scope>NUCLEOTIDE SEQUENCE [LARGE SCALE GENOMIC DNA]</scope>
    <source>
        <strain evidence="6 7">G1</strain>
    </source>
</reference>
<protein>
    <submittedName>
        <fullName evidence="6">Endonuclease V</fullName>
    </submittedName>
</protein>
<keyword evidence="4 6" id="KW-0255">Endonuclease</keyword>
<proteinExistence type="inferred from homology"/>
<keyword evidence="2" id="KW-0963">Cytoplasm</keyword>
<comment type="subcellular location">
    <subcellularLocation>
        <location evidence="1">Cytoplasm</location>
    </subcellularLocation>
</comment>
<dbReference type="HAMAP" id="MF_00801">
    <property type="entry name" value="Endonuclease_5"/>
    <property type="match status" value="1"/>
</dbReference>